<evidence type="ECO:0000259" key="8">
    <source>
        <dbReference type="Pfam" id="PF18122"/>
    </source>
</evidence>
<evidence type="ECO:0000313" key="13">
    <source>
        <dbReference type="RefSeq" id="XP_025828878.1"/>
    </source>
</evidence>
<dbReference type="InterPro" id="IPR046794">
    <property type="entry name" value="Apc1_MidN"/>
</dbReference>
<feature type="domain" description="Anaphase-promoting complex subunit 1 C-terminal" evidence="8">
    <location>
        <begin position="1816"/>
        <end position="1965"/>
    </location>
</feature>
<dbReference type="InterPro" id="IPR049255">
    <property type="entry name" value="Apc1_N"/>
</dbReference>
<keyword evidence="11" id="KW-1185">Reference proteome</keyword>
<dbReference type="PANTHER" id="PTHR12827">
    <property type="entry name" value="MEIOTIC CHECKPOINT REGULATOR TSG24 FAMILY MEMBER"/>
    <property type="match status" value="1"/>
</dbReference>
<dbReference type="InterPro" id="IPR011989">
    <property type="entry name" value="ARM-like"/>
</dbReference>
<dbReference type="OrthoDB" id="26401at2759"/>
<dbReference type="GO" id="GO:0070979">
    <property type="term" value="P:protein K11-linked ubiquitination"/>
    <property type="evidence" value="ECO:0007669"/>
    <property type="project" value="TreeGrafter"/>
</dbReference>
<proteinExistence type="inferred from homology"/>
<dbReference type="GO" id="GO:0060090">
    <property type="term" value="F:molecular adaptor activity"/>
    <property type="evidence" value="ECO:0007669"/>
    <property type="project" value="TreeGrafter"/>
</dbReference>
<evidence type="ECO:0000256" key="3">
    <source>
        <dbReference type="ARBA" id="ARBA00022737"/>
    </source>
</evidence>
<keyword evidence="2" id="KW-0132">Cell division</keyword>
<evidence type="ECO:0000256" key="6">
    <source>
        <dbReference type="SAM" id="Phobius"/>
    </source>
</evidence>
<dbReference type="RefSeq" id="XP_018321369.1">
    <property type="nucleotide sequence ID" value="XM_018465867.1"/>
</dbReference>
<dbReference type="CTD" id="32473"/>
<dbReference type="STRING" id="224129.A0A1W4WBJ7"/>
<dbReference type="GeneID" id="108734348"/>
<organism evidence="11 12">
    <name type="scientific">Agrilus planipennis</name>
    <name type="common">Emerald ash borer</name>
    <name type="synonym">Agrilus marcopoli</name>
    <dbReference type="NCBI Taxonomy" id="224129"/>
    <lineage>
        <taxon>Eukaryota</taxon>
        <taxon>Metazoa</taxon>
        <taxon>Ecdysozoa</taxon>
        <taxon>Arthropoda</taxon>
        <taxon>Hexapoda</taxon>
        <taxon>Insecta</taxon>
        <taxon>Pterygota</taxon>
        <taxon>Neoptera</taxon>
        <taxon>Endopterygota</taxon>
        <taxon>Coleoptera</taxon>
        <taxon>Polyphaga</taxon>
        <taxon>Elateriformia</taxon>
        <taxon>Buprestoidea</taxon>
        <taxon>Buprestidae</taxon>
        <taxon>Agrilinae</taxon>
        <taxon>Agrilus</taxon>
    </lineage>
</organism>
<evidence type="ECO:0000313" key="11">
    <source>
        <dbReference type="Proteomes" id="UP000192223"/>
    </source>
</evidence>
<sequence>MISAADPQEFVPSGRQHILRHPGLYEKSKNSEQCDSPDFLSNEFEKVAINESKGTEKWLIRSLSEIGSTHISTHGTEANCEKGTKPENINKRKLFINDSWLFKSVDLDKTQKRSSRKFNELRSSVSESNKSHIDIETSVSTKNPVPLYIVRYRSNLKCMEEELYIKDNTVIWSCGLVSTGSNYDSSNRVIKKSFTLINPIKHALWCKFYCEHPSFGDSTETNDKANVPVGEPISCVCIVDNENLYSYTETNEDFVTSLPFAIKKVYECKFGILVEKETKEHDDVDDNFMLPTMFSLTHPLDEFSPLAIKQGPVIKIMDDSARTIIFTSKNPSFCVIYDERLRQHSIYLLRKLQSNENVEMSVKSFNKTAPSIGLSDRLRSRLSLLAEREQKRSFSQGTPFNSRLGSAINSRSQSSMATISRCQSPAMSPLVTEGPLLNKLFRHNITRNAELYSSFPFDTRNTEITETTYQLDPSFCLELLWTDNVLSQQSNVGPASKVFLISDLAGRQFLCYLISTLSQLIIIEMVASKSNYFNFNYVTSIPAKDADVIPHLHMVAVLDHNSNINLYSGTTLVGKLHIGGVLVQHSPSPYAMRSIPQFNSPFPRRSTLLPHYSTPVADPNFEEHLLSPVLPLTPSEKRVGVMLTPEAYTTARANNRAQLVELRDAVDNRLTLRYSDGTCYRITFPDITCSSLINTCLNAMRCTLERDIVVVLISKWYAIRNAPGSSNYTQEKEWIIFTGLIFELLGYSEEDHEIQTYPYSTPSSAPKKQRTCSKGSDHDWNQLLNSDWHKNVNNNLSRTLNLKKTISSLESPNKSNRIHSNINATLFPHIYTIFFTLHLVYEDLKLSSLRYNELPLLANFLNRLSSDIGLHQYEVQYWKEFPDNCEIRGVNNDKCISKNSLSFVENKNLMGNKVESVFKFVFDLLDGKDVEPFPYIENVNVKTKNILQLCGLLISGSCCQVGTIELDKFVKQISLHSEIQSESFVKKTNSIKVEHDVAKKVVSLMTEMGITNKEMDTLPSGINLLLHDALWQCRENPPPDWSAKAYNLLQRPDLAAQAQIIERGKSESSIDKYGACGSLQEILPTIKQVDDIENEDGMEDIDNTLLKMRFPEDHRVAEARKLLQSSKPVTIALIQRPDVSDHDFIDEQEKHLYAICSRTMALPVGRGMFTMRTATPIITEPLPCPRLCLTGKTPPRGATVELTHIDTPPNMNLWPLFHNGVANGLRISPDAHNIDSNWIVFNKPKNSMETMMEHAGFLMALGLNGHLKNLAIMKTFDYLAKFHEMTSVGVLLGLAAANRGTANTSITKMLSIHIEALLPPTSMELDIPQNLQVAALMGIGLVYQGTGHRHMTEVLLSEIGRPPGPEMDNSIDRESYALAAGLALGLVTLRQAGKTTELTDLNVPDTLHYYMVGGNKRPLTGSQKDKYKVTSFQIKEGSTVNLDVTAPAATLALGLMFLGSGNKAVADWMAPPATQYLLDFVRPDFLMLRALARSLILWDEIEPSQTWVESQVPSTIIQYCIARRSSIENGIDYEAMNQAYCNIVAGACFAIGLKYAGSADEEAYKTLLYFCFLFTNLTSKTIADLAGKPTIETCLNVVLISIAIVMAGTGHLAILRFVRHLRRRVGVSSSSVVTYGSHLAVHMALGLLFLGGGRYTLSNSPSSIAALICAFYPKFPTHSNDNRYHLQAFRHLYVLAVESRIVIPKDISTGKMCYAWLTVIFLNGKREVMKGPCLIPDLNSLLRVSIDDDRHWPVVFERGRNWDLLLKLISSSGFIDVKQRAGCLSYVEDKLGYQSELARTLTQSTVIPWDPPPKSIISFSSDSTVRHFTKHFLISKSSDKSEEEATFQQTLTRATYDFVIRDKLPALPILISLVKIVCDVDKTPNVLQLWQFRIVCRHILKQTCVSNLISGDSCLALMQKLMLKVNAWEPILFDNLRSYLFGKQVNCVEDIARKIALYVSFYDIPYNENLPCQNWLELMCNMDKLKIPPHTMDKLLTIMNS</sequence>
<dbReference type="Proteomes" id="UP000192223">
    <property type="component" value="Unplaced"/>
</dbReference>
<keyword evidence="3" id="KW-0677">Repeat</keyword>
<evidence type="ECO:0000259" key="10">
    <source>
        <dbReference type="Pfam" id="PF21282"/>
    </source>
</evidence>
<evidence type="ECO:0000259" key="7">
    <source>
        <dbReference type="Pfam" id="PF12859"/>
    </source>
</evidence>
<evidence type="ECO:0000256" key="2">
    <source>
        <dbReference type="ARBA" id="ARBA00022618"/>
    </source>
</evidence>
<feature type="transmembrane region" description="Helical" evidence="6">
    <location>
        <begin position="1639"/>
        <end position="1657"/>
    </location>
</feature>
<keyword evidence="6" id="KW-1133">Transmembrane helix</keyword>
<dbReference type="Pfam" id="PF21282">
    <property type="entry name" value="APC1_3rd"/>
    <property type="match status" value="1"/>
</dbReference>
<dbReference type="Pfam" id="PF20518">
    <property type="entry name" value="Apc1_MidN"/>
    <property type="match status" value="1"/>
</dbReference>
<dbReference type="RefSeq" id="XP_025828878.1">
    <property type="nucleotide sequence ID" value="XM_025973093.1"/>
</dbReference>
<dbReference type="InterPro" id="IPR024990">
    <property type="entry name" value="Apc1"/>
</dbReference>
<feature type="domain" description="Anaphase-promoting complex subunit 1 beta-sandwich" evidence="10">
    <location>
        <begin position="1700"/>
        <end position="1780"/>
    </location>
</feature>
<evidence type="ECO:0000256" key="4">
    <source>
        <dbReference type="ARBA" id="ARBA00022776"/>
    </source>
</evidence>
<reference evidence="12 13" key="1">
    <citation type="submission" date="2025-04" db="UniProtKB">
        <authorList>
            <consortium name="RefSeq"/>
        </authorList>
    </citation>
    <scope>IDENTIFICATION</scope>
    <source>
        <tissue evidence="12 13">Entire body</tissue>
    </source>
</reference>
<dbReference type="PANTHER" id="PTHR12827:SF3">
    <property type="entry name" value="ANAPHASE-PROMOTING COMPLEX SUBUNIT 1"/>
    <property type="match status" value="1"/>
</dbReference>
<keyword evidence="5" id="KW-0131">Cell cycle</keyword>
<evidence type="ECO:0000256" key="5">
    <source>
        <dbReference type="ARBA" id="ARBA00023306"/>
    </source>
</evidence>
<accession>A0A1W4WBJ7</accession>
<evidence type="ECO:0000259" key="9">
    <source>
        <dbReference type="Pfam" id="PF20518"/>
    </source>
</evidence>
<feature type="transmembrane region" description="Helical" evidence="6">
    <location>
        <begin position="1597"/>
        <end position="1618"/>
    </location>
</feature>
<keyword evidence="6" id="KW-0812">Transmembrane</keyword>
<protein>
    <submittedName>
        <fullName evidence="12">Anaphase-promoting complex subunit 1 isoform X1</fullName>
    </submittedName>
    <submittedName>
        <fullName evidence="13">Anaphase-promoting complex subunit 1 isoform X2</fullName>
    </submittedName>
</protein>
<dbReference type="GO" id="GO:0007091">
    <property type="term" value="P:metaphase/anaphase transition of mitotic cell cycle"/>
    <property type="evidence" value="ECO:0007669"/>
    <property type="project" value="TreeGrafter"/>
</dbReference>
<comment type="similarity">
    <text evidence="1">Belongs to the APC1 family.</text>
</comment>
<feature type="domain" description="Anaphase-promoting complex subunit 1 N-terminal" evidence="7">
    <location>
        <begin position="159"/>
        <end position="281"/>
    </location>
</feature>
<dbReference type="Pfam" id="PF12859">
    <property type="entry name" value="ANAPC1"/>
    <property type="match status" value="1"/>
</dbReference>
<name>A0A1W4WBJ7_AGRPL</name>
<dbReference type="GO" id="GO:0005680">
    <property type="term" value="C:anaphase-promoting complex"/>
    <property type="evidence" value="ECO:0007669"/>
    <property type="project" value="InterPro"/>
</dbReference>
<gene>
    <name evidence="12 13" type="primary">LOC108734348</name>
</gene>
<dbReference type="GO" id="GO:0051301">
    <property type="term" value="P:cell division"/>
    <property type="evidence" value="ECO:0007669"/>
    <property type="project" value="UniProtKB-KW"/>
</dbReference>
<dbReference type="FunFam" id="1.25.10.10:FF:000302">
    <property type="entry name" value="Anaphase-promoting complex subunit 1"/>
    <property type="match status" value="1"/>
</dbReference>
<keyword evidence="4" id="KW-0498">Mitosis</keyword>
<evidence type="ECO:0000256" key="1">
    <source>
        <dbReference type="ARBA" id="ARBA00010547"/>
    </source>
</evidence>
<dbReference type="Gene3D" id="1.25.10.10">
    <property type="entry name" value="Leucine-rich Repeat Variant"/>
    <property type="match status" value="2"/>
</dbReference>
<dbReference type="InterPro" id="IPR041221">
    <property type="entry name" value="APC1_C"/>
</dbReference>
<dbReference type="InterPro" id="IPR048971">
    <property type="entry name" value="Apc1_3rd"/>
</dbReference>
<dbReference type="GO" id="GO:0031145">
    <property type="term" value="P:anaphase-promoting complex-dependent catabolic process"/>
    <property type="evidence" value="ECO:0007669"/>
    <property type="project" value="TreeGrafter"/>
</dbReference>
<dbReference type="Pfam" id="PF18122">
    <property type="entry name" value="APC1_C"/>
    <property type="match status" value="1"/>
</dbReference>
<dbReference type="KEGG" id="apln:108734348"/>
<keyword evidence="6" id="KW-0472">Membrane</keyword>
<evidence type="ECO:0000313" key="12">
    <source>
        <dbReference type="RefSeq" id="XP_018321369.1"/>
    </source>
</evidence>
<feature type="domain" description="Anaphase-promoting complex subunit 1 middle" evidence="9">
    <location>
        <begin position="761"/>
        <end position="1055"/>
    </location>
</feature>